<dbReference type="Gene3D" id="3.40.50.2300">
    <property type="match status" value="1"/>
</dbReference>
<dbReference type="SUPFAM" id="SSF46689">
    <property type="entry name" value="Homeodomain-like"/>
    <property type="match status" value="1"/>
</dbReference>
<feature type="domain" description="Sigma-54 factor interaction" evidence="6">
    <location>
        <begin position="168"/>
        <end position="398"/>
    </location>
</feature>
<proteinExistence type="predicted"/>
<keyword evidence="9" id="KW-1185">Reference proteome</keyword>
<dbReference type="Pfam" id="PF02954">
    <property type="entry name" value="HTH_8"/>
    <property type="match status" value="1"/>
</dbReference>
<dbReference type="InterPro" id="IPR025662">
    <property type="entry name" value="Sigma_54_int_dom_ATP-bd_1"/>
</dbReference>
<dbReference type="InterPro" id="IPR003593">
    <property type="entry name" value="AAA+_ATPase"/>
</dbReference>
<feature type="modified residue" description="4-aspartylphosphate" evidence="5">
    <location>
        <position position="51"/>
    </location>
</feature>
<dbReference type="Gene3D" id="1.10.8.60">
    <property type="match status" value="1"/>
</dbReference>
<dbReference type="SMART" id="SM00448">
    <property type="entry name" value="REC"/>
    <property type="match status" value="1"/>
</dbReference>
<dbReference type="InterPro" id="IPR001789">
    <property type="entry name" value="Sig_transdc_resp-reg_receiver"/>
</dbReference>
<dbReference type="InterPro" id="IPR009057">
    <property type="entry name" value="Homeodomain-like_sf"/>
</dbReference>
<protein>
    <submittedName>
        <fullName evidence="8">Regulatory protein AtoC</fullName>
    </submittedName>
</protein>
<dbReference type="PROSITE" id="PS50045">
    <property type="entry name" value="SIGMA54_INTERACT_4"/>
    <property type="match status" value="1"/>
</dbReference>
<evidence type="ECO:0000256" key="4">
    <source>
        <dbReference type="ARBA" id="ARBA00023163"/>
    </source>
</evidence>
<dbReference type="PRINTS" id="PR01590">
    <property type="entry name" value="HTHFIS"/>
</dbReference>
<dbReference type="Pfam" id="PF00072">
    <property type="entry name" value="Response_reg"/>
    <property type="match status" value="1"/>
</dbReference>
<dbReference type="InterPro" id="IPR025944">
    <property type="entry name" value="Sigma_54_int_dom_CS"/>
</dbReference>
<dbReference type="Pfam" id="PF25601">
    <property type="entry name" value="AAA_lid_14"/>
    <property type="match status" value="1"/>
</dbReference>
<dbReference type="Gene3D" id="3.40.50.300">
    <property type="entry name" value="P-loop containing nucleotide triphosphate hydrolases"/>
    <property type="match status" value="1"/>
</dbReference>
<keyword evidence="4" id="KW-0804">Transcription</keyword>
<reference evidence="8" key="1">
    <citation type="submission" date="2024-05" db="EMBL/GenBank/DDBJ databases">
        <title>Isolation and characterization of Sporomusa carbonis sp. nov., a carboxydotrophic hydrogenogen in the genus of Sporomusa isolated from a charcoal burning pile.</title>
        <authorList>
            <person name="Boeer T."/>
            <person name="Rosenbaum F."/>
            <person name="Eysell L."/>
            <person name="Mueller V."/>
            <person name="Daniel R."/>
            <person name="Poehlein A."/>
        </authorList>
    </citation>
    <scope>NUCLEOTIDE SEQUENCE [LARGE SCALE GENOMIC DNA]</scope>
    <source>
        <strain evidence="8">DSM 10669</strain>
    </source>
</reference>
<name>A0ABZ3IRF6_9FIRM</name>
<dbReference type="PROSITE" id="PS00675">
    <property type="entry name" value="SIGMA54_INTERACT_1"/>
    <property type="match status" value="1"/>
</dbReference>
<dbReference type="PANTHER" id="PTHR32071">
    <property type="entry name" value="TRANSCRIPTIONAL REGULATORY PROTEIN"/>
    <property type="match status" value="1"/>
</dbReference>
<dbReference type="CDD" id="cd00009">
    <property type="entry name" value="AAA"/>
    <property type="match status" value="1"/>
</dbReference>
<dbReference type="InterPro" id="IPR058031">
    <property type="entry name" value="AAA_lid_NorR"/>
</dbReference>
<gene>
    <name evidence="8" type="primary">atoC_4</name>
    <name evidence="8" type="ORF">SPSIL_044920</name>
</gene>
<evidence type="ECO:0000256" key="1">
    <source>
        <dbReference type="ARBA" id="ARBA00022741"/>
    </source>
</evidence>
<accession>A0ABZ3IRF6</accession>
<dbReference type="Proteomes" id="UP000216752">
    <property type="component" value="Chromosome"/>
</dbReference>
<evidence type="ECO:0000259" key="7">
    <source>
        <dbReference type="PROSITE" id="PS50110"/>
    </source>
</evidence>
<dbReference type="InterPro" id="IPR027417">
    <property type="entry name" value="P-loop_NTPase"/>
</dbReference>
<dbReference type="SMART" id="SM00382">
    <property type="entry name" value="AAA"/>
    <property type="match status" value="1"/>
</dbReference>
<dbReference type="Gene3D" id="1.10.10.60">
    <property type="entry name" value="Homeodomain-like"/>
    <property type="match status" value="1"/>
</dbReference>
<keyword evidence="1" id="KW-0547">Nucleotide-binding</keyword>
<evidence type="ECO:0000313" key="9">
    <source>
        <dbReference type="Proteomes" id="UP000216752"/>
    </source>
</evidence>
<evidence type="ECO:0000256" key="2">
    <source>
        <dbReference type="ARBA" id="ARBA00022840"/>
    </source>
</evidence>
<evidence type="ECO:0000256" key="5">
    <source>
        <dbReference type="PROSITE-ProRule" id="PRU00169"/>
    </source>
</evidence>
<evidence type="ECO:0000256" key="3">
    <source>
        <dbReference type="ARBA" id="ARBA00023015"/>
    </source>
</evidence>
<dbReference type="InterPro" id="IPR002197">
    <property type="entry name" value="HTH_Fis"/>
</dbReference>
<dbReference type="InterPro" id="IPR002078">
    <property type="entry name" value="Sigma_54_int"/>
</dbReference>
<dbReference type="EMBL" id="CP155573">
    <property type="protein sequence ID" value="XFO68272.1"/>
    <property type="molecule type" value="Genomic_DNA"/>
</dbReference>
<organism evidence="8 9">
    <name type="scientific">Sporomusa silvacetica DSM 10669</name>
    <dbReference type="NCBI Taxonomy" id="1123289"/>
    <lineage>
        <taxon>Bacteria</taxon>
        <taxon>Bacillati</taxon>
        <taxon>Bacillota</taxon>
        <taxon>Negativicutes</taxon>
        <taxon>Selenomonadales</taxon>
        <taxon>Sporomusaceae</taxon>
        <taxon>Sporomusa</taxon>
    </lineage>
</organism>
<evidence type="ECO:0000259" key="6">
    <source>
        <dbReference type="PROSITE" id="PS50045"/>
    </source>
</evidence>
<dbReference type="SUPFAM" id="SSF52172">
    <property type="entry name" value="CheY-like"/>
    <property type="match status" value="1"/>
</dbReference>
<keyword evidence="5" id="KW-0597">Phosphoprotein</keyword>
<sequence length="491" mass="55584">MKILLIDDEQHSRQAMLWFLKHQNHEVTECANGAEALEKFSTDDYPMVLSDIQMPGLSGIELAKAIKKLPNSWQTDIVLFTGYADLNSAVTALRAGVYDYLTKPVNPEELSSVIERVAEHQALLRENKNLTERFHDEVHAATEETRRELVQIKQIVAESIIGSVGVFSECMQAIFHQAEQLHADRSIPVLIEGETGTGKEVISKLIHYGSRFDPLSTTPFVDINCAALAPTLFESELFGYEAGSFTGSMAKGAKGKFDLAHSGTLLLDEIGEIPSDLQGKLLRVLQEKEFYRVGGLKKIKTNIRLICATNIPLEQGVEHGTFRKDLYFRLKVAHIVIPPLRNRKEEILPMATMFLQDFSRHKKKQFATIAPQTARIMEEYNWPGNIRELRNIIEYATFAYNDKELKPEHIIGLLQPRQEQPASLPERSGILELPFPLQGYPLKNYTEDIILKILAAHNNNQSATANYLGISRRALSYRLEEMRNKKEHHLA</sequence>
<dbReference type="Pfam" id="PF00158">
    <property type="entry name" value="Sigma54_activat"/>
    <property type="match status" value="1"/>
</dbReference>
<keyword evidence="2" id="KW-0067">ATP-binding</keyword>
<dbReference type="PROSITE" id="PS50110">
    <property type="entry name" value="RESPONSE_REGULATORY"/>
    <property type="match status" value="1"/>
</dbReference>
<dbReference type="PROSITE" id="PS00688">
    <property type="entry name" value="SIGMA54_INTERACT_3"/>
    <property type="match status" value="1"/>
</dbReference>
<keyword evidence="3" id="KW-0805">Transcription regulation</keyword>
<dbReference type="InterPro" id="IPR011006">
    <property type="entry name" value="CheY-like_superfamily"/>
</dbReference>
<evidence type="ECO:0000313" key="8">
    <source>
        <dbReference type="EMBL" id="XFO68272.1"/>
    </source>
</evidence>
<dbReference type="SUPFAM" id="SSF52540">
    <property type="entry name" value="P-loop containing nucleoside triphosphate hydrolases"/>
    <property type="match status" value="1"/>
</dbReference>
<dbReference type="RefSeq" id="WP_094604061.1">
    <property type="nucleotide sequence ID" value="NZ_CP155573.1"/>
</dbReference>
<feature type="domain" description="Response regulatory" evidence="7">
    <location>
        <begin position="2"/>
        <end position="118"/>
    </location>
</feature>